<dbReference type="Pfam" id="PF08803">
    <property type="entry name" value="ydhR"/>
    <property type="match status" value="1"/>
</dbReference>
<evidence type="ECO:0000313" key="1">
    <source>
        <dbReference type="EMBL" id="MVT44001.1"/>
    </source>
</evidence>
<dbReference type="EMBL" id="WRXO01000009">
    <property type="protein sequence ID" value="MVT44001.1"/>
    <property type="molecule type" value="Genomic_DNA"/>
</dbReference>
<sequence length="107" mass="12108">MSNSIRRVFLYGEFQTAVPQFTKELWSMVNEQLKEVRGLVAKTWLLGIGTHTIGGFYEFDSEENAREFATGLYAQQAKNANASLTVKIFDGDIVEEASREMGSPFYK</sequence>
<evidence type="ECO:0000313" key="2">
    <source>
        <dbReference type="Proteomes" id="UP000468388"/>
    </source>
</evidence>
<name>A0A6N8JHP7_9BACT</name>
<protein>
    <recommendedName>
        <fullName evidence="3">YdhR family protein</fullName>
    </recommendedName>
</protein>
<evidence type="ECO:0008006" key="3">
    <source>
        <dbReference type="Google" id="ProtNLM"/>
    </source>
</evidence>
<reference evidence="1 2" key="1">
    <citation type="submission" date="2019-12" db="EMBL/GenBank/DDBJ databases">
        <title>The draft genomic sequence of strain Chitinophaga oryziterrae JCM 16595.</title>
        <authorList>
            <person name="Zhang X."/>
        </authorList>
    </citation>
    <scope>NUCLEOTIDE SEQUENCE [LARGE SCALE GENOMIC DNA]</scope>
    <source>
        <strain evidence="1 2">JCM 16595</strain>
    </source>
</reference>
<dbReference type="SUPFAM" id="SSF54909">
    <property type="entry name" value="Dimeric alpha+beta barrel"/>
    <property type="match status" value="1"/>
</dbReference>
<comment type="caution">
    <text evidence="1">The sequence shown here is derived from an EMBL/GenBank/DDBJ whole genome shotgun (WGS) entry which is preliminary data.</text>
</comment>
<keyword evidence="2" id="KW-1185">Reference proteome</keyword>
<organism evidence="1 2">
    <name type="scientific">Chitinophaga oryziterrae</name>
    <dbReference type="NCBI Taxonomy" id="1031224"/>
    <lineage>
        <taxon>Bacteria</taxon>
        <taxon>Pseudomonadati</taxon>
        <taxon>Bacteroidota</taxon>
        <taxon>Chitinophagia</taxon>
        <taxon>Chitinophagales</taxon>
        <taxon>Chitinophagaceae</taxon>
        <taxon>Chitinophaga</taxon>
    </lineage>
</organism>
<dbReference type="InterPro" id="IPR011008">
    <property type="entry name" value="Dimeric_a/b-barrel"/>
</dbReference>
<accession>A0A6N8JHP7</accession>
<proteinExistence type="predicted"/>
<dbReference type="OrthoDB" id="1440627at2"/>
<dbReference type="InterPro" id="IPR014910">
    <property type="entry name" value="YdhR"/>
</dbReference>
<dbReference type="Proteomes" id="UP000468388">
    <property type="component" value="Unassembled WGS sequence"/>
</dbReference>
<dbReference type="Gene3D" id="3.30.70.100">
    <property type="match status" value="1"/>
</dbReference>
<dbReference type="AlphaFoldDB" id="A0A6N8JHP7"/>
<gene>
    <name evidence="1" type="ORF">GO495_25625</name>
</gene>
<dbReference type="RefSeq" id="WP_157302806.1">
    <property type="nucleotide sequence ID" value="NZ_BAAAZB010000001.1"/>
</dbReference>